<feature type="transmembrane region" description="Helical" evidence="1">
    <location>
        <begin position="71"/>
        <end position="93"/>
    </location>
</feature>
<name>A0ABV9EXR3_9SPHN</name>
<feature type="transmembrane region" description="Helical" evidence="1">
    <location>
        <begin position="242"/>
        <end position="260"/>
    </location>
</feature>
<feature type="transmembrane region" description="Helical" evidence="1">
    <location>
        <begin position="216"/>
        <end position="236"/>
    </location>
</feature>
<protein>
    <submittedName>
        <fullName evidence="2">DUF2189 domain-containing protein</fullName>
    </submittedName>
</protein>
<evidence type="ECO:0000256" key="1">
    <source>
        <dbReference type="SAM" id="Phobius"/>
    </source>
</evidence>
<feature type="transmembrane region" description="Helical" evidence="1">
    <location>
        <begin position="44"/>
        <end position="65"/>
    </location>
</feature>
<accession>A0ABV9EXR3</accession>
<keyword evidence="1" id="KW-0472">Membrane</keyword>
<evidence type="ECO:0000313" key="2">
    <source>
        <dbReference type="EMBL" id="MFC4592779.1"/>
    </source>
</evidence>
<dbReference type="RefSeq" id="WP_066525265.1">
    <property type="nucleotide sequence ID" value="NZ_JBHSFZ010000001.1"/>
</dbReference>
<keyword evidence="1" id="KW-1133">Transmembrane helix</keyword>
<comment type="caution">
    <text evidence="2">The sequence shown here is derived from an EMBL/GenBank/DDBJ whole genome shotgun (WGS) entry which is preliminary data.</text>
</comment>
<keyword evidence="3" id="KW-1185">Reference proteome</keyword>
<sequence>MAITQPADLTSRRDEYEIRKIGFEDLRISLRQGWEDFQAKRGDLVFIGFIYPLVVLFAILIASRVSILPLLFPLLAGSVLFSPPLASGFYELARRREQGLDSRWRHFLDVVRGPSAPSLLDLTSVTAMLFLAWIAAAWFIYNSTVGTLGHEAVSSVGAFLNAVFGTSEGWSMIIIGNLVGLGFAIVALAISVVSFPMIIDKNVNWGIALRTSVKVAWNNPVTVAAWGLIVVALLILGALPGLVGLAVVLPLLGYATWHLYTRAVVR</sequence>
<gene>
    <name evidence="2" type="ORF">ACFO3E_01020</name>
</gene>
<dbReference type="InterPro" id="IPR018692">
    <property type="entry name" value="DUF2189"/>
</dbReference>
<proteinExistence type="predicted"/>
<evidence type="ECO:0000313" key="3">
    <source>
        <dbReference type="Proteomes" id="UP001595957"/>
    </source>
</evidence>
<dbReference type="EMBL" id="JBHSFZ010000001">
    <property type="protein sequence ID" value="MFC4592779.1"/>
    <property type="molecule type" value="Genomic_DNA"/>
</dbReference>
<dbReference type="Proteomes" id="UP001595957">
    <property type="component" value="Unassembled WGS sequence"/>
</dbReference>
<feature type="transmembrane region" description="Helical" evidence="1">
    <location>
        <begin position="119"/>
        <end position="141"/>
    </location>
</feature>
<keyword evidence="1" id="KW-0812">Transmembrane</keyword>
<feature type="transmembrane region" description="Helical" evidence="1">
    <location>
        <begin position="170"/>
        <end position="195"/>
    </location>
</feature>
<dbReference type="Pfam" id="PF09955">
    <property type="entry name" value="DUF2189"/>
    <property type="match status" value="1"/>
</dbReference>
<organism evidence="2 3">
    <name type="scientific">Sphingobium tyrosinilyticum</name>
    <dbReference type="NCBI Taxonomy" id="2715436"/>
    <lineage>
        <taxon>Bacteria</taxon>
        <taxon>Pseudomonadati</taxon>
        <taxon>Pseudomonadota</taxon>
        <taxon>Alphaproteobacteria</taxon>
        <taxon>Sphingomonadales</taxon>
        <taxon>Sphingomonadaceae</taxon>
        <taxon>Sphingobium</taxon>
    </lineage>
</organism>
<reference evidence="3" key="1">
    <citation type="journal article" date="2019" name="Int. J. Syst. Evol. Microbiol.">
        <title>The Global Catalogue of Microorganisms (GCM) 10K type strain sequencing project: providing services to taxonomists for standard genome sequencing and annotation.</title>
        <authorList>
            <consortium name="The Broad Institute Genomics Platform"/>
            <consortium name="The Broad Institute Genome Sequencing Center for Infectious Disease"/>
            <person name="Wu L."/>
            <person name="Ma J."/>
        </authorList>
    </citation>
    <scope>NUCLEOTIDE SEQUENCE [LARGE SCALE GENOMIC DNA]</scope>
    <source>
        <strain evidence="3">NBRC 103632</strain>
    </source>
</reference>